<dbReference type="PRINTS" id="PR00109">
    <property type="entry name" value="TYRKINASE"/>
</dbReference>
<dbReference type="EMBL" id="BDRX01000091">
    <property type="protein sequence ID" value="GBF97019.1"/>
    <property type="molecule type" value="Genomic_DNA"/>
</dbReference>
<evidence type="ECO:0000256" key="5">
    <source>
        <dbReference type="ARBA" id="ARBA00022840"/>
    </source>
</evidence>
<dbReference type="PROSITE" id="PS00108">
    <property type="entry name" value="PROTEIN_KINASE_ST"/>
    <property type="match status" value="1"/>
</dbReference>
<keyword evidence="4" id="KW-0418">Kinase</keyword>
<dbReference type="Gene3D" id="1.10.510.10">
    <property type="entry name" value="Transferase(Phosphotransferase) domain 1"/>
    <property type="match status" value="1"/>
</dbReference>
<keyword evidence="3 6" id="KW-0547">Nucleotide-binding</keyword>
<evidence type="ECO:0000313" key="11">
    <source>
        <dbReference type="Proteomes" id="UP000247498"/>
    </source>
</evidence>
<gene>
    <name evidence="10" type="ORF">Rsub_09492</name>
</gene>
<evidence type="ECO:0000256" key="3">
    <source>
        <dbReference type="ARBA" id="ARBA00022741"/>
    </source>
</evidence>
<evidence type="ECO:0000256" key="1">
    <source>
        <dbReference type="ARBA" id="ARBA00022527"/>
    </source>
</evidence>
<accession>A0A2V0PBV8</accession>
<keyword evidence="1" id="KW-0723">Serine/threonine-protein kinase</keyword>
<feature type="region of interest" description="Disordered" evidence="7">
    <location>
        <begin position="412"/>
        <end position="533"/>
    </location>
</feature>
<dbReference type="GO" id="GO:0004674">
    <property type="term" value="F:protein serine/threonine kinase activity"/>
    <property type="evidence" value="ECO:0007669"/>
    <property type="project" value="UniProtKB-KW"/>
</dbReference>
<feature type="compositionally biased region" description="Pro residues" evidence="7">
    <location>
        <begin position="502"/>
        <end position="518"/>
    </location>
</feature>
<evidence type="ECO:0000256" key="4">
    <source>
        <dbReference type="ARBA" id="ARBA00022777"/>
    </source>
</evidence>
<keyword evidence="5 6" id="KW-0067">ATP-binding</keyword>
<dbReference type="PANTHER" id="PTHR44329:SF214">
    <property type="entry name" value="PROTEIN KINASE DOMAIN-CONTAINING PROTEIN"/>
    <property type="match status" value="1"/>
</dbReference>
<evidence type="ECO:0000256" key="7">
    <source>
        <dbReference type="SAM" id="MobiDB-lite"/>
    </source>
</evidence>
<feature type="chain" id="PRO_5015886113" description="Protein kinase domain-containing protein" evidence="8">
    <location>
        <begin position="19"/>
        <end position="907"/>
    </location>
</feature>
<dbReference type="Gene3D" id="3.30.200.20">
    <property type="entry name" value="Phosphorylase Kinase, domain 1"/>
    <property type="match status" value="1"/>
</dbReference>
<evidence type="ECO:0000256" key="8">
    <source>
        <dbReference type="SAM" id="SignalP"/>
    </source>
</evidence>
<organism evidence="10 11">
    <name type="scientific">Raphidocelis subcapitata</name>
    <dbReference type="NCBI Taxonomy" id="307507"/>
    <lineage>
        <taxon>Eukaryota</taxon>
        <taxon>Viridiplantae</taxon>
        <taxon>Chlorophyta</taxon>
        <taxon>core chlorophytes</taxon>
        <taxon>Chlorophyceae</taxon>
        <taxon>CS clade</taxon>
        <taxon>Sphaeropleales</taxon>
        <taxon>Selenastraceae</taxon>
        <taxon>Raphidocelis</taxon>
    </lineage>
</organism>
<dbReference type="PROSITE" id="PS50011">
    <property type="entry name" value="PROTEIN_KINASE_DOM"/>
    <property type="match status" value="1"/>
</dbReference>
<sequence length="907" mass="90568">MDPVWLLLLLLVLPSAAAAQQGAPEAIVAGRGASCPPAATCMAFEDALRNASVASVGLLGDVRVADAAPAGGALRIDRPLLVTAAPGANASALPSLDFNFKGDRAVLGPNVTLTFRDVMLRNTRQTSGLGIDFFGGREGSAIRYERVPRWRPVCTAPRDALASGLSWPRPPEVPGTNSIELADVCVRGACYPNSVVYRDFALHVRADSSESSEYLPGYTVLMLNASRLCASYIDPACAAAEPLDQCQLEATEAWLAAAGGRGGGGSRRAAAVAGGASAGVAALGAAAGFAAWTLRRRRRRRAREDEEAGAFGPYSSGDLLLSNKKGGWRIVARRAAPEPQQDRIQLGVLVGAGSFGRVYRGLWRGRDVAVKVITHDGQTAARTANEAALMMSFSHQNIVRALDVITWTRATRDTTPRSGSNCRRESPRAAAGPGQPAAPPAGGKRPAADAAGAGGGCASGPPPAALAPGDDSAEAAIGRAPSRGAPPLVPTTAGSSEGEGAPPSPPPPPPPSPPPPSSGPGSPVVRCGAPFIGDGDGALPAQMQYVPITSPLAALTPGGGAPGAGAGGAGAGGAAPAACAAGSAGTRGSSGGFAGAGAGAAGEASSGSGGLLAASEAQTWLILEFCDCGTLADAVAEGRLGHYVSARADAGVGADADAEAETDGGSESGGCGGRAGSRAGGGAPNLAKVLVRLREVAAGMVYLHARNVLHGDLKAANVLLTASPAAPFGATAKLSDFGLSRVLASDATHRSTRSVGTITHCSPELLRSGRASTAADVYAFGILMWELWSGRTAFAGCHYGEVFERVVLRGERPAAAAAADAPPGYASLMRDCWSGDPSARPGFASVLARIDAMLSDLPGTPVCRPAAGAGGGGGGGGCGSGGGNAQSSEGALARALSLPSSVFIQDL</sequence>
<dbReference type="InterPro" id="IPR051681">
    <property type="entry name" value="Ser/Thr_Kinases-Pseudokinases"/>
</dbReference>
<dbReference type="InterPro" id="IPR000719">
    <property type="entry name" value="Prot_kinase_dom"/>
</dbReference>
<proteinExistence type="predicted"/>
<reference evidence="10 11" key="1">
    <citation type="journal article" date="2018" name="Sci. Rep.">
        <title>Raphidocelis subcapitata (=Pseudokirchneriella subcapitata) provides an insight into genome evolution and environmental adaptations in the Sphaeropleales.</title>
        <authorList>
            <person name="Suzuki S."/>
            <person name="Yamaguchi H."/>
            <person name="Nakajima N."/>
            <person name="Kawachi M."/>
        </authorList>
    </citation>
    <scope>NUCLEOTIDE SEQUENCE [LARGE SCALE GENOMIC DNA]</scope>
    <source>
        <strain evidence="10 11">NIES-35</strain>
    </source>
</reference>
<feature type="region of interest" description="Disordered" evidence="7">
    <location>
        <begin position="655"/>
        <end position="680"/>
    </location>
</feature>
<dbReference type="PANTHER" id="PTHR44329">
    <property type="entry name" value="SERINE/THREONINE-PROTEIN KINASE TNNI3K-RELATED"/>
    <property type="match status" value="1"/>
</dbReference>
<dbReference type="OrthoDB" id="4062651at2759"/>
<feature type="binding site" evidence="6">
    <location>
        <position position="371"/>
    </location>
    <ligand>
        <name>ATP</name>
        <dbReference type="ChEBI" id="CHEBI:30616"/>
    </ligand>
</feature>
<dbReference type="Pfam" id="PF07714">
    <property type="entry name" value="PK_Tyr_Ser-Thr"/>
    <property type="match status" value="2"/>
</dbReference>
<keyword evidence="11" id="KW-1185">Reference proteome</keyword>
<name>A0A2V0PBV8_9CHLO</name>
<dbReference type="STRING" id="307507.A0A2V0PBV8"/>
<evidence type="ECO:0000313" key="10">
    <source>
        <dbReference type="EMBL" id="GBF97019.1"/>
    </source>
</evidence>
<comment type="caution">
    <text evidence="10">The sequence shown here is derived from an EMBL/GenBank/DDBJ whole genome shotgun (WGS) entry which is preliminary data.</text>
</comment>
<dbReference type="InterPro" id="IPR017441">
    <property type="entry name" value="Protein_kinase_ATP_BS"/>
</dbReference>
<feature type="signal peptide" evidence="8">
    <location>
        <begin position="1"/>
        <end position="18"/>
    </location>
</feature>
<evidence type="ECO:0000259" key="9">
    <source>
        <dbReference type="PROSITE" id="PS50011"/>
    </source>
</evidence>
<keyword evidence="2" id="KW-0808">Transferase</keyword>
<dbReference type="AlphaFoldDB" id="A0A2V0PBV8"/>
<dbReference type="InParanoid" id="A0A2V0PBV8"/>
<evidence type="ECO:0000256" key="2">
    <source>
        <dbReference type="ARBA" id="ARBA00022679"/>
    </source>
</evidence>
<keyword evidence="8" id="KW-0732">Signal</keyword>
<evidence type="ECO:0000256" key="6">
    <source>
        <dbReference type="PROSITE-ProRule" id="PRU10141"/>
    </source>
</evidence>
<dbReference type="InterPro" id="IPR011009">
    <property type="entry name" value="Kinase-like_dom_sf"/>
</dbReference>
<feature type="compositionally biased region" description="Low complexity" evidence="7">
    <location>
        <begin position="428"/>
        <end position="451"/>
    </location>
</feature>
<dbReference type="InterPro" id="IPR008271">
    <property type="entry name" value="Ser/Thr_kinase_AS"/>
</dbReference>
<dbReference type="SMART" id="SM00220">
    <property type="entry name" value="S_TKc"/>
    <property type="match status" value="1"/>
</dbReference>
<feature type="compositionally biased region" description="Gly residues" evidence="7">
    <location>
        <begin position="666"/>
        <end position="680"/>
    </location>
</feature>
<dbReference type="PROSITE" id="PS00107">
    <property type="entry name" value="PROTEIN_KINASE_ATP"/>
    <property type="match status" value="1"/>
</dbReference>
<dbReference type="GO" id="GO:0005524">
    <property type="term" value="F:ATP binding"/>
    <property type="evidence" value="ECO:0007669"/>
    <property type="project" value="UniProtKB-UniRule"/>
</dbReference>
<dbReference type="InterPro" id="IPR001245">
    <property type="entry name" value="Ser-Thr/Tyr_kinase_cat_dom"/>
</dbReference>
<feature type="domain" description="Protein kinase" evidence="9">
    <location>
        <begin position="344"/>
        <end position="854"/>
    </location>
</feature>
<dbReference type="Proteomes" id="UP000247498">
    <property type="component" value="Unassembled WGS sequence"/>
</dbReference>
<protein>
    <recommendedName>
        <fullName evidence="9">Protein kinase domain-containing protein</fullName>
    </recommendedName>
</protein>
<dbReference type="SUPFAM" id="SSF56112">
    <property type="entry name" value="Protein kinase-like (PK-like)"/>
    <property type="match status" value="1"/>
</dbReference>